<gene>
    <name evidence="2" type="ORF">GGX14DRAFT_579068</name>
</gene>
<sequence length="204" mass="23496">MQPHVGESENKAQARVEEFDEKTKKAKNLRARKETKFKKRITTARRMTLLCRGKPNALEIWKWVTRLLELLGTLGMSSEDPEPHYVRMGDKEVRETTHAIKICTWRPQKVTDVLKFVDDAAASSSLKRSTAARSRLRDDKISKLPAPQGLPETLYDEEWMQEGLDMDPEFKDDLRVSDEAFEILEFAVEGLGLQVDDENDDDEM</sequence>
<feature type="compositionally biased region" description="Basic and acidic residues" evidence="1">
    <location>
        <begin position="1"/>
        <end position="23"/>
    </location>
</feature>
<dbReference type="EMBL" id="JARJCW010000134">
    <property type="protein sequence ID" value="KAJ7191343.1"/>
    <property type="molecule type" value="Genomic_DNA"/>
</dbReference>
<keyword evidence="3" id="KW-1185">Reference proteome</keyword>
<evidence type="ECO:0000313" key="3">
    <source>
        <dbReference type="Proteomes" id="UP001219525"/>
    </source>
</evidence>
<organism evidence="2 3">
    <name type="scientific">Mycena pura</name>
    <dbReference type="NCBI Taxonomy" id="153505"/>
    <lineage>
        <taxon>Eukaryota</taxon>
        <taxon>Fungi</taxon>
        <taxon>Dikarya</taxon>
        <taxon>Basidiomycota</taxon>
        <taxon>Agaricomycotina</taxon>
        <taxon>Agaricomycetes</taxon>
        <taxon>Agaricomycetidae</taxon>
        <taxon>Agaricales</taxon>
        <taxon>Marasmiineae</taxon>
        <taxon>Mycenaceae</taxon>
        <taxon>Mycena</taxon>
    </lineage>
</organism>
<feature type="region of interest" description="Disordered" evidence="1">
    <location>
        <begin position="1"/>
        <end position="27"/>
    </location>
</feature>
<dbReference type="Proteomes" id="UP001219525">
    <property type="component" value="Unassembled WGS sequence"/>
</dbReference>
<dbReference type="AlphaFoldDB" id="A0AAD6UVM8"/>
<reference evidence="2" key="1">
    <citation type="submission" date="2023-03" db="EMBL/GenBank/DDBJ databases">
        <title>Massive genome expansion in bonnet fungi (Mycena s.s.) driven by repeated elements and novel gene families across ecological guilds.</title>
        <authorList>
            <consortium name="Lawrence Berkeley National Laboratory"/>
            <person name="Harder C.B."/>
            <person name="Miyauchi S."/>
            <person name="Viragh M."/>
            <person name="Kuo A."/>
            <person name="Thoen E."/>
            <person name="Andreopoulos B."/>
            <person name="Lu D."/>
            <person name="Skrede I."/>
            <person name="Drula E."/>
            <person name="Henrissat B."/>
            <person name="Morin E."/>
            <person name="Kohler A."/>
            <person name="Barry K."/>
            <person name="LaButti K."/>
            <person name="Morin E."/>
            <person name="Salamov A."/>
            <person name="Lipzen A."/>
            <person name="Mereny Z."/>
            <person name="Hegedus B."/>
            <person name="Baldrian P."/>
            <person name="Stursova M."/>
            <person name="Weitz H."/>
            <person name="Taylor A."/>
            <person name="Grigoriev I.V."/>
            <person name="Nagy L.G."/>
            <person name="Martin F."/>
            <person name="Kauserud H."/>
        </authorList>
    </citation>
    <scope>NUCLEOTIDE SEQUENCE</scope>
    <source>
        <strain evidence="2">9144</strain>
    </source>
</reference>
<evidence type="ECO:0000313" key="2">
    <source>
        <dbReference type="EMBL" id="KAJ7191343.1"/>
    </source>
</evidence>
<accession>A0AAD6UVM8</accession>
<name>A0AAD6UVM8_9AGAR</name>
<protein>
    <submittedName>
        <fullName evidence="2">Uncharacterized protein</fullName>
    </submittedName>
</protein>
<proteinExistence type="predicted"/>
<evidence type="ECO:0000256" key="1">
    <source>
        <dbReference type="SAM" id="MobiDB-lite"/>
    </source>
</evidence>
<comment type="caution">
    <text evidence="2">The sequence shown here is derived from an EMBL/GenBank/DDBJ whole genome shotgun (WGS) entry which is preliminary data.</text>
</comment>